<evidence type="ECO:0000256" key="1">
    <source>
        <dbReference type="ARBA" id="ARBA00003408"/>
    </source>
</evidence>
<keyword evidence="8" id="KW-1185">Reference proteome</keyword>
<protein>
    <recommendedName>
        <fullName evidence="3">Probable multidrug resistance protein NorM</fullName>
    </recommendedName>
    <alternativeName>
        <fullName evidence="5">Multidrug-efflux transporter</fullName>
    </alternativeName>
</protein>
<feature type="transmembrane region" description="Helical" evidence="6">
    <location>
        <begin position="337"/>
        <end position="362"/>
    </location>
</feature>
<feature type="transmembrane region" description="Helical" evidence="6">
    <location>
        <begin position="152"/>
        <end position="171"/>
    </location>
</feature>
<keyword evidence="6" id="KW-1133">Transmembrane helix</keyword>
<dbReference type="Proteomes" id="UP000611554">
    <property type="component" value="Unassembled WGS sequence"/>
</dbReference>
<feature type="transmembrane region" description="Helical" evidence="6">
    <location>
        <begin position="396"/>
        <end position="415"/>
    </location>
</feature>
<feature type="transmembrane region" description="Helical" evidence="6">
    <location>
        <begin position="225"/>
        <end position="248"/>
    </location>
</feature>
<dbReference type="Pfam" id="PF01554">
    <property type="entry name" value="MatE"/>
    <property type="match status" value="1"/>
</dbReference>
<organism evidence="7 8">
    <name type="scientific">Streptosporangium pseudovulgare</name>
    <dbReference type="NCBI Taxonomy" id="35765"/>
    <lineage>
        <taxon>Bacteria</taxon>
        <taxon>Bacillati</taxon>
        <taxon>Actinomycetota</taxon>
        <taxon>Actinomycetes</taxon>
        <taxon>Streptosporangiales</taxon>
        <taxon>Streptosporangiaceae</taxon>
        <taxon>Streptosporangium</taxon>
    </lineage>
</organism>
<feature type="transmembrane region" description="Helical" evidence="6">
    <location>
        <begin position="295"/>
        <end position="317"/>
    </location>
</feature>
<evidence type="ECO:0000256" key="3">
    <source>
        <dbReference type="ARBA" id="ARBA00020268"/>
    </source>
</evidence>
<comment type="function">
    <text evidence="1">Multidrug efflux pump.</text>
</comment>
<evidence type="ECO:0000256" key="5">
    <source>
        <dbReference type="ARBA" id="ARBA00031636"/>
    </source>
</evidence>
<feature type="transmembrane region" description="Helical" evidence="6">
    <location>
        <begin position="84"/>
        <end position="109"/>
    </location>
</feature>
<name>A0ABQ2QR39_9ACTN</name>
<reference evidence="8" key="1">
    <citation type="journal article" date="2019" name="Int. J. Syst. Evol. Microbiol.">
        <title>The Global Catalogue of Microorganisms (GCM) 10K type strain sequencing project: providing services to taxonomists for standard genome sequencing and annotation.</title>
        <authorList>
            <consortium name="The Broad Institute Genomics Platform"/>
            <consortium name="The Broad Institute Genome Sequencing Center for Infectious Disease"/>
            <person name="Wu L."/>
            <person name="Ma J."/>
        </authorList>
    </citation>
    <scope>NUCLEOTIDE SEQUENCE [LARGE SCALE GENOMIC DNA]</scope>
    <source>
        <strain evidence="8">JCM 3115</strain>
    </source>
</reference>
<gene>
    <name evidence="7" type="ORF">GCM10010140_19840</name>
</gene>
<feature type="transmembrane region" description="Helical" evidence="6">
    <location>
        <begin position="121"/>
        <end position="145"/>
    </location>
</feature>
<keyword evidence="4" id="KW-0813">Transport</keyword>
<feature type="transmembrane region" description="Helical" evidence="6">
    <location>
        <begin position="369"/>
        <end position="390"/>
    </location>
</feature>
<feature type="transmembrane region" description="Helical" evidence="6">
    <location>
        <begin position="260"/>
        <end position="283"/>
    </location>
</feature>
<dbReference type="EMBL" id="BMQJ01000004">
    <property type="protein sequence ID" value="GGP90188.1"/>
    <property type="molecule type" value="Genomic_DNA"/>
</dbReference>
<evidence type="ECO:0000313" key="8">
    <source>
        <dbReference type="Proteomes" id="UP000611554"/>
    </source>
</evidence>
<feature type="transmembrane region" description="Helical" evidence="6">
    <location>
        <begin position="39"/>
        <end position="63"/>
    </location>
</feature>
<sequence length="435" mass="42899">MTPYRAILGAAVPLYLSSVASMAGSLVTVSVLGRHATATLAAALVGAVATPAIAAVTGVMRGLMPFLAPVRDDADAAVPIMRDARWLAIAVGVTGALAAACVPVIARIGGVPGEVVGELGLYPALTALEILVRALAGGATSALVALGRSRMVLWSGLSATAVAVTLTAALVPPLGLTGAGIAEVASACVGAAVANVCLRRLPLLRGHSTRPGRPRPKEILDMARVGLPLAGTVLVKFAVLGVVAFAVARLGTGDGAVHAVLNSLIGFVMVASISVAQASIPVVARAADPREARRAVRAALVIALAGASAGAAVPAVAGGGLVGLFTGDAAVAGRVLGMLPLMILAAMADGCQAVTGFGLTALRRSSASLTYFAILYGLLALAAFPVAATAGLTGLWTARIAVNLLLVAAQGAGFLRYSALVGSPAVPGRTAPVQG</sequence>
<keyword evidence="6" id="KW-0812">Transmembrane</keyword>
<evidence type="ECO:0000256" key="6">
    <source>
        <dbReference type="SAM" id="Phobius"/>
    </source>
</evidence>
<dbReference type="PANTHER" id="PTHR43298:SF2">
    <property type="entry name" value="FMN_FAD EXPORTER YEEO-RELATED"/>
    <property type="match status" value="1"/>
</dbReference>
<accession>A0ABQ2QR39</accession>
<evidence type="ECO:0000256" key="2">
    <source>
        <dbReference type="ARBA" id="ARBA00010199"/>
    </source>
</evidence>
<comment type="similarity">
    <text evidence="2">Belongs to the multi antimicrobial extrusion (MATE) (TC 2.A.66.1) family.</text>
</comment>
<evidence type="ECO:0000256" key="4">
    <source>
        <dbReference type="ARBA" id="ARBA00022448"/>
    </source>
</evidence>
<keyword evidence="6" id="KW-0472">Membrane</keyword>
<feature type="transmembrane region" description="Helical" evidence="6">
    <location>
        <begin position="177"/>
        <end position="198"/>
    </location>
</feature>
<dbReference type="InterPro" id="IPR050222">
    <property type="entry name" value="MATE_MdtK"/>
</dbReference>
<comment type="caution">
    <text evidence="7">The sequence shown here is derived from an EMBL/GenBank/DDBJ whole genome shotgun (WGS) entry which is preliminary data.</text>
</comment>
<dbReference type="InterPro" id="IPR002528">
    <property type="entry name" value="MATE_fam"/>
</dbReference>
<dbReference type="RefSeq" id="WP_189246178.1">
    <property type="nucleotide sequence ID" value="NZ_BMQJ01000004.1"/>
</dbReference>
<evidence type="ECO:0000313" key="7">
    <source>
        <dbReference type="EMBL" id="GGP90188.1"/>
    </source>
</evidence>
<proteinExistence type="inferred from homology"/>
<dbReference type="PANTHER" id="PTHR43298">
    <property type="entry name" value="MULTIDRUG RESISTANCE PROTEIN NORM-RELATED"/>
    <property type="match status" value="1"/>
</dbReference>